<evidence type="ECO:0000256" key="5">
    <source>
        <dbReference type="ARBA" id="ARBA00022842"/>
    </source>
</evidence>
<comment type="similarity">
    <text evidence="2 6">Belongs to the FPP/GGPP synthase family.</text>
</comment>
<accession>A0A1H4MM33</accession>
<dbReference type="InterPro" id="IPR033749">
    <property type="entry name" value="Polyprenyl_synt_CS"/>
</dbReference>
<keyword evidence="5" id="KW-0460">Magnesium</keyword>
<evidence type="ECO:0000256" key="1">
    <source>
        <dbReference type="ARBA" id="ARBA00001946"/>
    </source>
</evidence>
<dbReference type="PANTHER" id="PTHR12001">
    <property type="entry name" value="GERANYLGERANYL PYROPHOSPHATE SYNTHASE"/>
    <property type="match status" value="1"/>
</dbReference>
<dbReference type="PROSITE" id="PS00444">
    <property type="entry name" value="POLYPRENYL_SYNTHASE_2"/>
    <property type="match status" value="1"/>
</dbReference>
<dbReference type="GO" id="GO:0008299">
    <property type="term" value="P:isoprenoid biosynthetic process"/>
    <property type="evidence" value="ECO:0007669"/>
    <property type="project" value="InterPro"/>
</dbReference>
<evidence type="ECO:0000256" key="4">
    <source>
        <dbReference type="ARBA" id="ARBA00022723"/>
    </source>
</evidence>
<sequence>MSERFDTAGFKARVDTVLHEFLAEEAERLCAIDDALAPVAGQLRAAAGHGKRLRAAFCYWGWRAAGQPDSDPLVRAAASMELVHAAAVVHDDLIDDSPLRHELPTAHVALRTAVAGRPRARAAARALAMLVGDHLMALAGQLFTTSGLPAAYLTRARPMWGDLARELIAGECLEILNTGTEPDPLVSLKVVRYKTAKYTVEHPLLIGALLAGAAARLRAGLSAYGLPLGEAFQLRDDLLGLFGDPGRTGKESLDDIRGRRPTALLAVTWRAARPDQRERLAGVLGRRDLTADDLRDVRELMTALKAPDQVEEMITSRVREAVGSLDPLDLPHPARRALTDLAGSATDRHH</sequence>
<dbReference type="AlphaFoldDB" id="A0A1H4MM33"/>
<name>A0A1H4MM33_9ACTN</name>
<dbReference type="RefSeq" id="WP_074990316.1">
    <property type="nucleotide sequence ID" value="NZ_FNTD01000004.1"/>
</dbReference>
<organism evidence="7 8">
    <name type="scientific">Streptomyces misionensis</name>
    <dbReference type="NCBI Taxonomy" id="67331"/>
    <lineage>
        <taxon>Bacteria</taxon>
        <taxon>Bacillati</taxon>
        <taxon>Actinomycetota</taxon>
        <taxon>Actinomycetes</taxon>
        <taxon>Kitasatosporales</taxon>
        <taxon>Streptomycetaceae</taxon>
        <taxon>Streptomyces</taxon>
    </lineage>
</organism>
<protein>
    <submittedName>
        <fullName evidence="7">Geranylgeranyl diphosphate synthase, type I</fullName>
    </submittedName>
</protein>
<evidence type="ECO:0000313" key="7">
    <source>
        <dbReference type="EMBL" id="SEB84131.1"/>
    </source>
</evidence>
<dbReference type="GeneID" id="95509798"/>
<evidence type="ECO:0000256" key="2">
    <source>
        <dbReference type="ARBA" id="ARBA00006706"/>
    </source>
</evidence>
<dbReference type="STRING" id="67331.SAMN04490357_0526"/>
<gene>
    <name evidence="7" type="ORF">SAMN04490357_0526</name>
</gene>
<evidence type="ECO:0000256" key="3">
    <source>
        <dbReference type="ARBA" id="ARBA00022679"/>
    </source>
</evidence>
<dbReference type="GO" id="GO:0004659">
    <property type="term" value="F:prenyltransferase activity"/>
    <property type="evidence" value="ECO:0007669"/>
    <property type="project" value="InterPro"/>
</dbReference>
<dbReference type="Proteomes" id="UP000182375">
    <property type="component" value="Unassembled WGS sequence"/>
</dbReference>
<proteinExistence type="inferred from homology"/>
<dbReference type="Pfam" id="PF00348">
    <property type="entry name" value="polyprenyl_synt"/>
    <property type="match status" value="1"/>
</dbReference>
<dbReference type="SUPFAM" id="SSF48576">
    <property type="entry name" value="Terpenoid synthases"/>
    <property type="match status" value="1"/>
</dbReference>
<evidence type="ECO:0000256" key="6">
    <source>
        <dbReference type="RuleBase" id="RU004466"/>
    </source>
</evidence>
<reference evidence="7 8" key="1">
    <citation type="submission" date="2016-10" db="EMBL/GenBank/DDBJ databases">
        <authorList>
            <person name="de Groot N.N."/>
        </authorList>
    </citation>
    <scope>NUCLEOTIDE SEQUENCE [LARGE SCALE GENOMIC DNA]</scope>
    <source>
        <strain evidence="7 8">DSM 40306</strain>
    </source>
</reference>
<dbReference type="PANTHER" id="PTHR12001:SF85">
    <property type="entry name" value="SHORT CHAIN ISOPRENYL DIPHOSPHATE SYNTHASE"/>
    <property type="match status" value="1"/>
</dbReference>
<keyword evidence="3 6" id="KW-0808">Transferase</keyword>
<dbReference type="InterPro" id="IPR000092">
    <property type="entry name" value="Polyprenyl_synt"/>
</dbReference>
<keyword evidence="4" id="KW-0479">Metal-binding</keyword>
<dbReference type="EMBL" id="FNTD01000004">
    <property type="protein sequence ID" value="SEB84131.1"/>
    <property type="molecule type" value="Genomic_DNA"/>
</dbReference>
<comment type="cofactor">
    <cofactor evidence="1">
        <name>Mg(2+)</name>
        <dbReference type="ChEBI" id="CHEBI:18420"/>
    </cofactor>
</comment>
<evidence type="ECO:0000313" key="8">
    <source>
        <dbReference type="Proteomes" id="UP000182375"/>
    </source>
</evidence>
<dbReference type="Gene3D" id="1.10.600.10">
    <property type="entry name" value="Farnesyl Diphosphate Synthase"/>
    <property type="match status" value="1"/>
</dbReference>
<dbReference type="InterPro" id="IPR008949">
    <property type="entry name" value="Isoprenoid_synthase_dom_sf"/>
</dbReference>
<dbReference type="SFLD" id="SFLDS00005">
    <property type="entry name" value="Isoprenoid_Synthase_Type_I"/>
    <property type="match status" value="1"/>
</dbReference>
<dbReference type="GO" id="GO:0046872">
    <property type="term" value="F:metal ion binding"/>
    <property type="evidence" value="ECO:0007669"/>
    <property type="project" value="UniProtKB-KW"/>
</dbReference>